<keyword evidence="1 5" id="KW-0479">Metal-binding</keyword>
<dbReference type="Pfam" id="PF00412">
    <property type="entry name" value="LIM"/>
    <property type="match status" value="2"/>
</dbReference>
<dbReference type="AlphaFoldDB" id="A0A7S3ADW6"/>
<feature type="domain" description="LIM zinc-binding" evidence="7">
    <location>
        <begin position="68"/>
        <end position="127"/>
    </location>
</feature>
<protein>
    <recommendedName>
        <fullName evidence="7">LIM zinc-binding domain-containing protein</fullName>
    </recommendedName>
</protein>
<keyword evidence="3 5" id="KW-0862">Zinc</keyword>
<dbReference type="GO" id="GO:0003712">
    <property type="term" value="F:transcription coregulator activity"/>
    <property type="evidence" value="ECO:0007669"/>
    <property type="project" value="TreeGrafter"/>
</dbReference>
<evidence type="ECO:0000256" key="4">
    <source>
        <dbReference type="ARBA" id="ARBA00023038"/>
    </source>
</evidence>
<evidence type="ECO:0000256" key="2">
    <source>
        <dbReference type="ARBA" id="ARBA00022737"/>
    </source>
</evidence>
<evidence type="ECO:0000256" key="5">
    <source>
        <dbReference type="PROSITE-ProRule" id="PRU00125"/>
    </source>
</evidence>
<keyword evidence="2" id="KW-0677">Repeat</keyword>
<keyword evidence="4 5" id="KW-0440">LIM domain</keyword>
<dbReference type="SUPFAM" id="SSF57716">
    <property type="entry name" value="Glucocorticoid receptor-like (DNA-binding domain)"/>
    <property type="match status" value="2"/>
</dbReference>
<accession>A0A7S3ADW6</accession>
<gene>
    <name evidence="8" type="ORF">HERI1096_LOCUS2348</name>
</gene>
<organism evidence="8">
    <name type="scientific">Haptolina ericina</name>
    <dbReference type="NCBI Taxonomy" id="156174"/>
    <lineage>
        <taxon>Eukaryota</taxon>
        <taxon>Haptista</taxon>
        <taxon>Haptophyta</taxon>
        <taxon>Prymnesiophyceae</taxon>
        <taxon>Prymnesiales</taxon>
        <taxon>Prymnesiaceae</taxon>
        <taxon>Haptolina</taxon>
    </lineage>
</organism>
<dbReference type="PROSITE" id="PS50023">
    <property type="entry name" value="LIM_DOMAIN_2"/>
    <property type="match status" value="2"/>
</dbReference>
<name>A0A7S3ADW6_9EUKA</name>
<dbReference type="GO" id="GO:0005634">
    <property type="term" value="C:nucleus"/>
    <property type="evidence" value="ECO:0007669"/>
    <property type="project" value="TreeGrafter"/>
</dbReference>
<evidence type="ECO:0000256" key="1">
    <source>
        <dbReference type="ARBA" id="ARBA00022723"/>
    </source>
</evidence>
<dbReference type="Gene3D" id="2.10.110.10">
    <property type="entry name" value="Cysteine Rich Protein"/>
    <property type="match status" value="2"/>
</dbReference>
<dbReference type="SMART" id="SM00132">
    <property type="entry name" value="LIM"/>
    <property type="match status" value="2"/>
</dbReference>
<sequence length="226" mass="23361">MAAPWMDAAESCAGCGGALVMDALAALGQKWHPACFVCGTCGGAFDGTFMEHEGRPYHKDCYNQNFGKPCKGCGKIIEGKFVVAQDEKYHPGCFVCAECGGGLEGGFVLSPDGRPFCAKHVNKAKSSKPKAVGSAGGEAADVAAAAEIGRAKAAQQAAEAATGGDGFTIDIKTGEKVYVEAATKRKYRLGPEGKLYEDEKVKKSYGGATGFNLGGKTSWNDAGRAG</sequence>
<dbReference type="PANTHER" id="PTHR24205">
    <property type="entry name" value="FOUR AND A HALF LIM DOMAINS PROTEIN"/>
    <property type="match status" value="1"/>
</dbReference>
<evidence type="ECO:0000256" key="3">
    <source>
        <dbReference type="ARBA" id="ARBA00022833"/>
    </source>
</evidence>
<dbReference type="CDD" id="cd08368">
    <property type="entry name" value="LIM"/>
    <property type="match status" value="1"/>
</dbReference>
<dbReference type="EMBL" id="HBHX01004253">
    <property type="protein sequence ID" value="CAE0100948.1"/>
    <property type="molecule type" value="Transcribed_RNA"/>
</dbReference>
<reference evidence="8" key="1">
    <citation type="submission" date="2021-01" db="EMBL/GenBank/DDBJ databases">
        <authorList>
            <person name="Corre E."/>
            <person name="Pelletier E."/>
            <person name="Niang G."/>
            <person name="Scheremetjew M."/>
            <person name="Finn R."/>
            <person name="Kale V."/>
            <person name="Holt S."/>
            <person name="Cochrane G."/>
            <person name="Meng A."/>
            <person name="Brown T."/>
            <person name="Cohen L."/>
        </authorList>
    </citation>
    <scope>NUCLEOTIDE SEQUENCE</scope>
    <source>
        <strain evidence="8">CCMP281</strain>
    </source>
</reference>
<proteinExistence type="predicted"/>
<evidence type="ECO:0000259" key="7">
    <source>
        <dbReference type="PROSITE" id="PS50023"/>
    </source>
</evidence>
<dbReference type="GO" id="GO:0046872">
    <property type="term" value="F:metal ion binding"/>
    <property type="evidence" value="ECO:0007669"/>
    <property type="project" value="UniProtKB-KW"/>
</dbReference>
<dbReference type="InterPro" id="IPR001781">
    <property type="entry name" value="Znf_LIM"/>
</dbReference>
<evidence type="ECO:0000313" key="8">
    <source>
        <dbReference type="EMBL" id="CAE0100948.1"/>
    </source>
</evidence>
<feature type="region of interest" description="Disordered" evidence="6">
    <location>
        <begin position="205"/>
        <end position="226"/>
    </location>
</feature>
<evidence type="ECO:0000256" key="6">
    <source>
        <dbReference type="SAM" id="MobiDB-lite"/>
    </source>
</evidence>
<dbReference type="PROSITE" id="PS00478">
    <property type="entry name" value="LIM_DOMAIN_1"/>
    <property type="match status" value="2"/>
</dbReference>
<feature type="domain" description="LIM zinc-binding" evidence="7">
    <location>
        <begin position="10"/>
        <end position="67"/>
    </location>
</feature>
<dbReference type="PANTHER" id="PTHR24205:SF16">
    <property type="entry name" value="GH01042P-RELATED"/>
    <property type="match status" value="1"/>
</dbReference>